<evidence type="ECO:0000259" key="1">
    <source>
        <dbReference type="Pfam" id="PF06544"/>
    </source>
</evidence>
<name>A0ABR3AA84_9AGAR</name>
<dbReference type="PANTHER" id="PTHR15955">
    <property type="entry name" value="RWD DOMAIN CONTAINING PROTEIN 2"/>
    <property type="match status" value="1"/>
</dbReference>
<organism evidence="2 3">
    <name type="scientific">Marasmius tenuissimus</name>
    <dbReference type="NCBI Taxonomy" id="585030"/>
    <lineage>
        <taxon>Eukaryota</taxon>
        <taxon>Fungi</taxon>
        <taxon>Dikarya</taxon>
        <taxon>Basidiomycota</taxon>
        <taxon>Agaricomycotina</taxon>
        <taxon>Agaricomycetes</taxon>
        <taxon>Agaricomycetidae</taxon>
        <taxon>Agaricales</taxon>
        <taxon>Marasmiineae</taxon>
        <taxon>Marasmiaceae</taxon>
        <taxon>Marasmius</taxon>
    </lineage>
</organism>
<keyword evidence="3" id="KW-1185">Reference proteome</keyword>
<protein>
    <recommendedName>
        <fullName evidence="1">Small nuclear ribonucleoprotein Prp3 C-terminal domain-containing protein</fullName>
    </recommendedName>
</protein>
<dbReference type="InterPro" id="IPR059181">
    <property type="entry name" value="RWDD2A-B_C"/>
</dbReference>
<dbReference type="Gene3D" id="3.10.110.10">
    <property type="entry name" value="Ubiquitin Conjugating Enzyme"/>
    <property type="match status" value="1"/>
</dbReference>
<evidence type="ECO:0000313" key="2">
    <source>
        <dbReference type="EMBL" id="KAL0069447.1"/>
    </source>
</evidence>
<comment type="caution">
    <text evidence="2">The sequence shown here is derived from an EMBL/GenBank/DDBJ whole genome shotgun (WGS) entry which is preliminary data.</text>
</comment>
<feature type="domain" description="Small nuclear ribonucleoprotein Prp3 C-terminal" evidence="1">
    <location>
        <begin position="166"/>
        <end position="227"/>
    </location>
</feature>
<gene>
    <name evidence="2" type="ORF">AAF712_003473</name>
</gene>
<accession>A0ABR3AA84</accession>
<dbReference type="Proteomes" id="UP001437256">
    <property type="component" value="Unassembled WGS sequence"/>
</dbReference>
<dbReference type="InterPro" id="IPR010541">
    <property type="entry name" value="Prp3_C"/>
</dbReference>
<reference evidence="2 3" key="1">
    <citation type="submission" date="2024-05" db="EMBL/GenBank/DDBJ databases">
        <title>A draft genome resource for the thread blight pathogen Marasmius tenuissimus strain MS-2.</title>
        <authorList>
            <person name="Yulfo-Soto G.E."/>
            <person name="Baruah I.K."/>
            <person name="Amoako-Attah I."/>
            <person name="Bukari Y."/>
            <person name="Meinhardt L.W."/>
            <person name="Bailey B.A."/>
            <person name="Cohen S.P."/>
        </authorList>
    </citation>
    <scope>NUCLEOTIDE SEQUENCE [LARGE SCALE GENOMIC DNA]</scope>
    <source>
        <strain evidence="2 3">MS-2</strain>
    </source>
</reference>
<dbReference type="InterPro" id="IPR016135">
    <property type="entry name" value="UBQ-conjugating_enzyme/RWD"/>
</dbReference>
<sequence>MSLHRQLEELQLISCSLLPGEQFAFSEHCESWAKSLEIYAETPEQVDLRSTLPTACFQVSLHDWKSVWFEVELPREYPENEARPIVTVRLQGETLSRADQERWKETVEEKLEEVLAEHRDSGYPVYELLSSHLIPLLHENAEKPTESPLENHGLAHSSTSTKYHALFTSHHLISPTKRRNLQQWSSSLSLSGFAKVGYPGVIYAQGMKDDVEEFAENVKAMQWLALKLRFLEPVQEEETGGEASGQRWAEFQKVGEVMDEMRRIGREKYVVEMGIGSAGSTR</sequence>
<dbReference type="EMBL" id="JBBXMP010000012">
    <property type="protein sequence ID" value="KAL0069447.1"/>
    <property type="molecule type" value="Genomic_DNA"/>
</dbReference>
<proteinExistence type="predicted"/>
<dbReference type="PANTHER" id="PTHR15955:SF8">
    <property type="entry name" value="RWD DOMAIN-CONTAINING PROTEIN 2B-RELATED"/>
    <property type="match status" value="1"/>
</dbReference>
<dbReference type="InterPro" id="IPR017359">
    <property type="entry name" value="Phi-like"/>
</dbReference>
<dbReference type="Pfam" id="PF06544">
    <property type="entry name" value="Prp3_C"/>
    <property type="match status" value="1"/>
</dbReference>
<evidence type="ECO:0000313" key="3">
    <source>
        <dbReference type="Proteomes" id="UP001437256"/>
    </source>
</evidence>
<dbReference type="CDD" id="cd24163">
    <property type="entry name" value="RWDD2_C"/>
    <property type="match status" value="1"/>
</dbReference>